<dbReference type="PANTHER" id="PTHR16821:SF2">
    <property type="entry name" value="FRATAXIN, MITOCHONDRIAL"/>
    <property type="match status" value="1"/>
</dbReference>
<dbReference type="PANTHER" id="PTHR16821">
    <property type="entry name" value="FRATAXIN"/>
    <property type="match status" value="1"/>
</dbReference>
<protein>
    <submittedName>
        <fullName evidence="3">Iron donor protein CyaY</fullName>
    </submittedName>
</protein>
<organism evidence="3 4">
    <name type="scientific">Silvibacterium dinghuense</name>
    <dbReference type="NCBI Taxonomy" id="1560006"/>
    <lineage>
        <taxon>Bacteria</taxon>
        <taxon>Pseudomonadati</taxon>
        <taxon>Acidobacteriota</taxon>
        <taxon>Terriglobia</taxon>
        <taxon>Terriglobales</taxon>
        <taxon>Acidobacteriaceae</taxon>
        <taxon>Silvibacterium</taxon>
    </lineage>
</organism>
<name>A0A4Q1SDP1_9BACT</name>
<sequence>MLDETTFRRHADQAIESLKRSLIDAEEDGGFEVEEQGGVLNIVFEEPPAKFVLTPNAPVRQIWISALSTSFKLEWSEEASAFVLPKDSTPLKPLMARLINEQLGGGSVTLN</sequence>
<comment type="similarity">
    <text evidence="1">Belongs to the frataxin family.</text>
</comment>
<dbReference type="Pfam" id="PF01491">
    <property type="entry name" value="Frataxin_Cyay"/>
    <property type="match status" value="1"/>
</dbReference>
<evidence type="ECO:0000256" key="2">
    <source>
        <dbReference type="ARBA" id="ARBA00023004"/>
    </source>
</evidence>
<dbReference type="AlphaFoldDB" id="A0A4Q1SDP1"/>
<dbReference type="Gene3D" id="3.30.920.10">
    <property type="entry name" value="Frataxin/CyaY"/>
    <property type="match status" value="1"/>
</dbReference>
<dbReference type="GO" id="GO:0008199">
    <property type="term" value="F:ferric iron binding"/>
    <property type="evidence" value="ECO:0007669"/>
    <property type="project" value="InterPro"/>
</dbReference>
<dbReference type="NCBIfam" id="TIGR03421">
    <property type="entry name" value="FeS_CyaY"/>
    <property type="match status" value="1"/>
</dbReference>
<dbReference type="InterPro" id="IPR036524">
    <property type="entry name" value="Frataxin/CyaY_sf"/>
</dbReference>
<dbReference type="OrthoDB" id="120254at2"/>
<dbReference type="Proteomes" id="UP000290253">
    <property type="component" value="Unassembled WGS sequence"/>
</dbReference>
<proteinExistence type="inferred from homology"/>
<gene>
    <name evidence="3" type="primary">cyaY</name>
    <name evidence="3" type="ORF">ESZ00_12275</name>
</gene>
<dbReference type="EMBL" id="SDMK01000002">
    <property type="protein sequence ID" value="RXS95352.1"/>
    <property type="molecule type" value="Genomic_DNA"/>
</dbReference>
<keyword evidence="4" id="KW-1185">Reference proteome</keyword>
<dbReference type="SMART" id="SM01219">
    <property type="entry name" value="Frataxin_Cyay"/>
    <property type="match status" value="1"/>
</dbReference>
<evidence type="ECO:0000313" key="4">
    <source>
        <dbReference type="Proteomes" id="UP000290253"/>
    </source>
</evidence>
<dbReference type="GO" id="GO:0005737">
    <property type="term" value="C:cytoplasm"/>
    <property type="evidence" value="ECO:0007669"/>
    <property type="project" value="UniProtKB-ARBA"/>
</dbReference>
<dbReference type="RefSeq" id="WP_129208549.1">
    <property type="nucleotide sequence ID" value="NZ_BMGU01000004.1"/>
</dbReference>
<accession>A0A4Q1SDP1</accession>
<dbReference type="InterPro" id="IPR002908">
    <property type="entry name" value="Frataxin/CyaY"/>
</dbReference>
<evidence type="ECO:0000256" key="1">
    <source>
        <dbReference type="ARBA" id="ARBA00008183"/>
    </source>
</evidence>
<dbReference type="SUPFAM" id="SSF55387">
    <property type="entry name" value="Frataxin/Nqo15-like"/>
    <property type="match status" value="1"/>
</dbReference>
<evidence type="ECO:0000313" key="3">
    <source>
        <dbReference type="EMBL" id="RXS95352.1"/>
    </source>
</evidence>
<keyword evidence="2" id="KW-0408">Iron</keyword>
<dbReference type="PROSITE" id="PS50810">
    <property type="entry name" value="FRATAXIN_2"/>
    <property type="match status" value="1"/>
</dbReference>
<reference evidence="3 4" key="1">
    <citation type="journal article" date="2016" name="Int. J. Syst. Evol. Microbiol.">
        <title>Acidipila dinghuensis sp. nov., an acidobacterium isolated from forest soil.</title>
        <authorList>
            <person name="Jiang Y.W."/>
            <person name="Wang J."/>
            <person name="Chen M.H."/>
            <person name="Lv Y.Y."/>
            <person name="Qiu L.H."/>
        </authorList>
    </citation>
    <scope>NUCLEOTIDE SEQUENCE [LARGE SCALE GENOMIC DNA]</scope>
    <source>
        <strain evidence="3 4">DHOF10</strain>
    </source>
</reference>
<dbReference type="GO" id="GO:0016226">
    <property type="term" value="P:iron-sulfur cluster assembly"/>
    <property type="evidence" value="ECO:0007669"/>
    <property type="project" value="InterPro"/>
</dbReference>
<comment type="caution">
    <text evidence="3">The sequence shown here is derived from an EMBL/GenBank/DDBJ whole genome shotgun (WGS) entry which is preliminary data.</text>
</comment>